<dbReference type="AlphaFoldDB" id="A0A831PGR4"/>
<dbReference type="Pfam" id="PF02811">
    <property type="entry name" value="PHP"/>
    <property type="match status" value="1"/>
</dbReference>
<feature type="domain" description="Polymerase/histidinol phosphatase N-terminal" evidence="1">
    <location>
        <begin position="4"/>
        <end position="71"/>
    </location>
</feature>
<dbReference type="Proteomes" id="UP000886162">
    <property type="component" value="Unassembled WGS sequence"/>
</dbReference>
<dbReference type="InterPro" id="IPR003141">
    <property type="entry name" value="Pol/His_phosphatase_N"/>
</dbReference>
<dbReference type="GO" id="GO:0006260">
    <property type="term" value="P:DNA replication"/>
    <property type="evidence" value="ECO:0007669"/>
    <property type="project" value="InterPro"/>
</dbReference>
<dbReference type="InterPro" id="IPR004805">
    <property type="entry name" value="DnaE2/DnaE/PolC"/>
</dbReference>
<organism evidence="2">
    <name type="scientific">Geoalkalibacter subterraneus</name>
    <dbReference type="NCBI Taxonomy" id="483547"/>
    <lineage>
        <taxon>Bacteria</taxon>
        <taxon>Pseudomonadati</taxon>
        <taxon>Thermodesulfobacteriota</taxon>
        <taxon>Desulfuromonadia</taxon>
        <taxon>Desulfuromonadales</taxon>
        <taxon>Geoalkalibacteraceae</taxon>
        <taxon>Geoalkalibacter</taxon>
    </lineage>
</organism>
<comment type="caution">
    <text evidence="2">The sequence shown here is derived from an EMBL/GenBank/DDBJ whole genome shotgun (WGS) entry which is preliminary data.</text>
</comment>
<sequence length="133" mass="14454">MNYAALHLHSASSPQWGVRSLSDLCAAARSLGIRSLALTDRNGLYGVPNFIEAARSCGIEPIIGAEVCTAAQRAVLLAEDEIGYAHLCRLLSDLHCRDDFDLVRSLSRGRRGLTVISDDAQVLRSLYRQSRAG</sequence>
<dbReference type="SMART" id="SM00481">
    <property type="entry name" value="POLIIIAc"/>
    <property type="match status" value="1"/>
</dbReference>
<dbReference type="EMBL" id="DSDO01000036">
    <property type="protein sequence ID" value="HDR46158.1"/>
    <property type="molecule type" value="Genomic_DNA"/>
</dbReference>
<evidence type="ECO:0000313" key="2">
    <source>
        <dbReference type="EMBL" id="HDR46158.1"/>
    </source>
</evidence>
<feature type="non-terminal residue" evidence="2">
    <location>
        <position position="133"/>
    </location>
</feature>
<evidence type="ECO:0000259" key="1">
    <source>
        <dbReference type="SMART" id="SM00481"/>
    </source>
</evidence>
<dbReference type="GO" id="GO:0008408">
    <property type="term" value="F:3'-5' exonuclease activity"/>
    <property type="evidence" value="ECO:0007669"/>
    <property type="project" value="InterPro"/>
</dbReference>
<dbReference type="PANTHER" id="PTHR32294">
    <property type="entry name" value="DNA POLYMERASE III SUBUNIT ALPHA"/>
    <property type="match status" value="1"/>
</dbReference>
<dbReference type="SUPFAM" id="SSF89550">
    <property type="entry name" value="PHP domain-like"/>
    <property type="match status" value="1"/>
</dbReference>
<reference evidence="2" key="1">
    <citation type="journal article" date="2020" name="mSystems">
        <title>Genome- and Community-Level Interaction Insights into Carbon Utilization and Element Cycling Functions of Hydrothermarchaeota in Hydrothermal Sediment.</title>
        <authorList>
            <person name="Zhou Z."/>
            <person name="Liu Y."/>
            <person name="Xu W."/>
            <person name="Pan J."/>
            <person name="Luo Z.H."/>
            <person name="Li M."/>
        </authorList>
    </citation>
    <scope>NUCLEOTIDE SEQUENCE [LARGE SCALE GENOMIC DNA]</scope>
    <source>
        <strain evidence="2">SpSt-1220</strain>
    </source>
</reference>
<gene>
    <name evidence="2" type="ORF">ENN94_00490</name>
</gene>
<dbReference type="Gene3D" id="3.20.20.140">
    <property type="entry name" value="Metal-dependent hydrolases"/>
    <property type="match status" value="1"/>
</dbReference>
<dbReference type="CDD" id="cd07431">
    <property type="entry name" value="PHP_PolIIIA"/>
    <property type="match status" value="1"/>
</dbReference>
<proteinExistence type="predicted"/>
<accession>A0A831PGR4</accession>
<name>A0A831PGR4_9BACT</name>
<dbReference type="InterPro" id="IPR004013">
    <property type="entry name" value="PHP_dom"/>
</dbReference>
<dbReference type="InterPro" id="IPR016195">
    <property type="entry name" value="Pol/histidinol_Pase-like"/>
</dbReference>
<dbReference type="PANTHER" id="PTHR32294:SF4">
    <property type="entry name" value="ERROR-PRONE DNA POLYMERASE"/>
    <property type="match status" value="1"/>
</dbReference>
<protein>
    <submittedName>
        <fullName evidence="2">PHP domain-containing protein</fullName>
    </submittedName>
</protein>